<dbReference type="Proteomes" id="UP000827185">
    <property type="component" value="Segment"/>
</dbReference>
<protein>
    <submittedName>
        <fullName evidence="1">Uncharacterized protein</fullName>
    </submittedName>
</protein>
<keyword evidence="2" id="KW-1185">Reference proteome</keyword>
<name>A0AAE7WLQ9_9CAUD</name>
<sequence length="81" mass="9790">MVRLWPTKVMTTYPAWFKLLPHVRLPHRQVSEGYHPTNVGLNRDQCPQGMRIAVPSSRMNLWEWDERSPEAVRRTYHRHRQ</sequence>
<organism evidence="1 2">
    <name type="scientific">Stenotrophomonas phage Paxi</name>
    <dbReference type="NCBI Taxonomy" id="2859653"/>
    <lineage>
        <taxon>Viruses</taxon>
        <taxon>Duplodnaviria</taxon>
        <taxon>Heunggongvirae</taxon>
        <taxon>Uroviricota</taxon>
        <taxon>Caudoviricetes</taxon>
        <taxon>Schitoviridae</taxon>
        <taxon>Pokkenvirus</taxon>
        <taxon>Pokkenvirus paxi</taxon>
    </lineage>
</organism>
<evidence type="ECO:0000313" key="2">
    <source>
        <dbReference type="Proteomes" id="UP000827185"/>
    </source>
</evidence>
<proteinExistence type="predicted"/>
<dbReference type="EMBL" id="MZ326856">
    <property type="protein sequence ID" value="QYW01806.1"/>
    <property type="molecule type" value="Genomic_DNA"/>
</dbReference>
<gene>
    <name evidence="1" type="ORF">CPT_Paxi_038</name>
</gene>
<accession>A0AAE7WLQ9</accession>
<reference evidence="1" key="1">
    <citation type="submission" date="2021-06" db="EMBL/GenBank/DDBJ databases">
        <title>Complete genome sequence of Stenotrophomonas maltophilia phage Paxi.</title>
        <authorList>
            <person name="Jeon E."/>
            <person name="Hudson A."/>
            <person name="Talcott A."/>
            <person name="Clark J."/>
            <person name="Liu M."/>
            <person name="Burrowes B."/>
        </authorList>
    </citation>
    <scope>NUCLEOTIDE SEQUENCE</scope>
</reference>
<evidence type="ECO:0000313" key="1">
    <source>
        <dbReference type="EMBL" id="QYW01806.1"/>
    </source>
</evidence>